<dbReference type="RefSeq" id="WP_284063181.1">
    <property type="nucleotide sequence ID" value="NZ_CP126158.1"/>
</dbReference>
<evidence type="ECO:0000313" key="2">
    <source>
        <dbReference type="Proteomes" id="UP001596443"/>
    </source>
</evidence>
<organism evidence="1 2">
    <name type="scientific">Halobaculum halobium</name>
    <dbReference type="NCBI Taxonomy" id="3032281"/>
    <lineage>
        <taxon>Archaea</taxon>
        <taxon>Methanobacteriati</taxon>
        <taxon>Methanobacteriota</taxon>
        <taxon>Stenosarchaea group</taxon>
        <taxon>Halobacteria</taxon>
        <taxon>Halobacteriales</taxon>
        <taxon>Haloferacaceae</taxon>
        <taxon>Halobaculum</taxon>
    </lineage>
</organism>
<proteinExistence type="predicted"/>
<dbReference type="GeneID" id="81209466"/>
<sequence>MDDNKGLGEGMTSVDIYCHRQHKGQWQQEADEQGLSLSRYLIELIQEARWQRLSNEA</sequence>
<gene>
    <name evidence="1" type="ORF">ACFQFD_10440</name>
</gene>
<comment type="caution">
    <text evidence="1">The sequence shown here is derived from an EMBL/GenBank/DDBJ whole genome shotgun (WGS) entry which is preliminary data.</text>
</comment>
<evidence type="ECO:0000313" key="1">
    <source>
        <dbReference type="EMBL" id="MFC6786392.1"/>
    </source>
</evidence>
<keyword evidence="2" id="KW-1185">Reference proteome</keyword>
<name>A0ABD5TAF7_9EURY</name>
<dbReference type="Proteomes" id="UP001596443">
    <property type="component" value="Unassembled WGS sequence"/>
</dbReference>
<protein>
    <submittedName>
        <fullName evidence="1">Uncharacterized protein</fullName>
    </submittedName>
</protein>
<dbReference type="EMBL" id="JBHSWX010000012">
    <property type="protein sequence ID" value="MFC6786392.1"/>
    <property type="molecule type" value="Genomic_DNA"/>
</dbReference>
<dbReference type="AlphaFoldDB" id="A0ABD5TAF7"/>
<accession>A0ABD5TAF7</accession>
<reference evidence="1 2" key="1">
    <citation type="journal article" date="2019" name="Int. J. Syst. Evol. Microbiol.">
        <title>The Global Catalogue of Microorganisms (GCM) 10K type strain sequencing project: providing services to taxonomists for standard genome sequencing and annotation.</title>
        <authorList>
            <consortium name="The Broad Institute Genomics Platform"/>
            <consortium name="The Broad Institute Genome Sequencing Center for Infectious Disease"/>
            <person name="Wu L."/>
            <person name="Ma J."/>
        </authorList>
    </citation>
    <scope>NUCLEOTIDE SEQUENCE [LARGE SCALE GENOMIC DNA]</scope>
    <source>
        <strain evidence="1 2">SYNS20</strain>
    </source>
</reference>